<gene>
    <name evidence="5" type="ORF">AWC22_05155</name>
</gene>
<dbReference type="EMBL" id="LQPQ01000232">
    <property type="protein sequence ID" value="ORW61103.1"/>
    <property type="molecule type" value="Genomic_DNA"/>
</dbReference>
<dbReference type="Proteomes" id="UP000193087">
    <property type="component" value="Unassembled WGS sequence"/>
</dbReference>
<dbReference type="NCBIfam" id="NF045549">
    <property type="entry name" value="GGPPsyn_IdsB"/>
    <property type="match status" value="1"/>
</dbReference>
<dbReference type="OrthoDB" id="4497239at2"/>
<comment type="caution">
    <text evidence="5">The sequence shown here is derived from an EMBL/GenBank/DDBJ whole genome shotgun (WGS) entry which is preliminary data.</text>
</comment>
<dbReference type="STRING" id="486698.AWC22_05155"/>
<keyword evidence="6" id="KW-1185">Reference proteome</keyword>
<dbReference type="SFLD" id="SFLDG01017">
    <property type="entry name" value="Polyprenyl_Transferase_Like"/>
    <property type="match status" value="1"/>
</dbReference>
<evidence type="ECO:0000313" key="6">
    <source>
        <dbReference type="Proteomes" id="UP000193087"/>
    </source>
</evidence>
<dbReference type="Gene3D" id="1.10.600.10">
    <property type="entry name" value="Farnesyl Diphosphate Synthase"/>
    <property type="match status" value="1"/>
</dbReference>
<dbReference type="AlphaFoldDB" id="A0A1X2BBS3"/>
<keyword evidence="3" id="KW-0460">Magnesium</keyword>
<dbReference type="PANTHER" id="PTHR12001:SF86">
    <property type="entry name" value="GERANYLGERANYL DIPHOSPHATE SYNTHASE"/>
    <property type="match status" value="1"/>
</dbReference>
<protein>
    <submittedName>
        <fullName evidence="5">Polyprenyl synthetase</fullName>
    </submittedName>
</protein>
<sequence length="348" mass="37227">MPLEATKPRNAPAHSGIEILARAQRNCDPLLRAAVVSLPEPLATMGGYHFGWWDPERSSTPATQGKFVRAALTFATAAVCDGSEESAAPAAAAMELLHNFTLIHDDVMDRDKTRRGRATVWSVWGITSAILLGDALHSLAIQLLAETDLMEQSLALSIISRIEKSCLKLCLGQFQDCAFEGQVAVTVDEYLQMAGAKTASLMGTACALGALSARADDQTVSTMERFGYQLGLAFQAVDDVIGIWGDATNMGKPVGSDLVRRKATLPVVAALNSNCDASTELRELYRSESPTTYRDVARAIALIEAAGGREAAKHHAEERLRAAIALLPEVPAAAELIALSQVVVDRSR</sequence>
<dbReference type="SUPFAM" id="SSF48576">
    <property type="entry name" value="Terpenoid synthases"/>
    <property type="match status" value="1"/>
</dbReference>
<dbReference type="InterPro" id="IPR008949">
    <property type="entry name" value="Isoprenoid_synthase_dom_sf"/>
</dbReference>
<dbReference type="InterPro" id="IPR033749">
    <property type="entry name" value="Polyprenyl_synt_CS"/>
</dbReference>
<reference evidence="5 6" key="1">
    <citation type="submission" date="2016-01" db="EMBL/GenBank/DDBJ databases">
        <title>The new phylogeny of the genus Mycobacterium.</title>
        <authorList>
            <person name="Tarcisio F."/>
            <person name="Conor M."/>
            <person name="Antonella G."/>
            <person name="Elisabetta G."/>
            <person name="Giulia F.S."/>
            <person name="Sara T."/>
            <person name="Anna F."/>
            <person name="Clotilde B."/>
            <person name="Roberto B."/>
            <person name="Veronica D.S."/>
            <person name="Fabio R."/>
            <person name="Monica P."/>
            <person name="Olivier J."/>
            <person name="Enrico T."/>
            <person name="Nicola S."/>
        </authorList>
    </citation>
    <scope>NUCLEOTIDE SEQUENCE [LARGE SCALE GENOMIC DNA]</scope>
    <source>
        <strain evidence="5 6">DSM 45176</strain>
    </source>
</reference>
<evidence type="ECO:0000256" key="3">
    <source>
        <dbReference type="ARBA" id="ARBA00022842"/>
    </source>
</evidence>
<evidence type="ECO:0000256" key="4">
    <source>
        <dbReference type="RuleBase" id="RU004466"/>
    </source>
</evidence>
<evidence type="ECO:0000313" key="5">
    <source>
        <dbReference type="EMBL" id="ORW61103.1"/>
    </source>
</evidence>
<proteinExistence type="inferred from homology"/>
<dbReference type="PROSITE" id="PS00723">
    <property type="entry name" value="POLYPRENYL_SYNTHASE_1"/>
    <property type="match status" value="1"/>
</dbReference>
<dbReference type="GeneID" id="93496609"/>
<dbReference type="Pfam" id="PF00348">
    <property type="entry name" value="polyprenyl_synt"/>
    <property type="match status" value="1"/>
</dbReference>
<comment type="similarity">
    <text evidence="4">Belongs to the FPP/GGPP synthase family.</text>
</comment>
<dbReference type="GO" id="GO:0008299">
    <property type="term" value="P:isoprenoid biosynthetic process"/>
    <property type="evidence" value="ECO:0007669"/>
    <property type="project" value="InterPro"/>
</dbReference>
<dbReference type="PANTHER" id="PTHR12001">
    <property type="entry name" value="GERANYLGERANYL PYROPHOSPHATE SYNTHASE"/>
    <property type="match status" value="1"/>
</dbReference>
<accession>A0A1X2BBS3</accession>
<dbReference type="SFLD" id="SFLDS00005">
    <property type="entry name" value="Isoprenoid_Synthase_Type_I"/>
    <property type="match status" value="1"/>
</dbReference>
<organism evidence="5 6">
    <name type="scientific">Mycobacterium riyadhense</name>
    <dbReference type="NCBI Taxonomy" id="486698"/>
    <lineage>
        <taxon>Bacteria</taxon>
        <taxon>Bacillati</taxon>
        <taxon>Actinomycetota</taxon>
        <taxon>Actinomycetes</taxon>
        <taxon>Mycobacteriales</taxon>
        <taxon>Mycobacteriaceae</taxon>
        <taxon>Mycobacterium</taxon>
    </lineage>
</organism>
<dbReference type="RefSeq" id="WP_085253069.1">
    <property type="nucleotide sequence ID" value="NZ_CAJMWJ010000001.1"/>
</dbReference>
<dbReference type="CDD" id="cd00685">
    <property type="entry name" value="Trans_IPPS_HT"/>
    <property type="match status" value="1"/>
</dbReference>
<comment type="pathway">
    <text evidence="1">Isoprenoid biosynthesis.</text>
</comment>
<evidence type="ECO:0000256" key="2">
    <source>
        <dbReference type="ARBA" id="ARBA00022723"/>
    </source>
</evidence>
<evidence type="ECO:0000256" key="1">
    <source>
        <dbReference type="ARBA" id="ARBA00005128"/>
    </source>
</evidence>
<dbReference type="GO" id="GO:0046872">
    <property type="term" value="F:metal ion binding"/>
    <property type="evidence" value="ECO:0007669"/>
    <property type="project" value="UniProtKB-KW"/>
</dbReference>
<dbReference type="GO" id="GO:0004659">
    <property type="term" value="F:prenyltransferase activity"/>
    <property type="evidence" value="ECO:0007669"/>
    <property type="project" value="InterPro"/>
</dbReference>
<name>A0A1X2BBS3_9MYCO</name>
<keyword evidence="2" id="KW-0479">Metal-binding</keyword>
<dbReference type="InterPro" id="IPR000092">
    <property type="entry name" value="Polyprenyl_synt"/>
</dbReference>
<keyword evidence="4" id="KW-0808">Transferase</keyword>